<name>A0A5S3UW10_9GAMM</name>
<evidence type="ECO:0000259" key="9">
    <source>
        <dbReference type="Pfam" id="PF01447"/>
    </source>
</evidence>
<dbReference type="GO" id="GO:0046872">
    <property type="term" value="F:metal ion binding"/>
    <property type="evidence" value="ECO:0007669"/>
    <property type="project" value="UniProtKB-KW"/>
</dbReference>
<evidence type="ECO:0000256" key="3">
    <source>
        <dbReference type="ARBA" id="ARBA00022723"/>
    </source>
</evidence>
<evidence type="ECO:0000259" key="11">
    <source>
        <dbReference type="Pfam" id="PF20009"/>
    </source>
</evidence>
<evidence type="ECO:0000256" key="7">
    <source>
        <dbReference type="ARBA" id="ARBA00023145"/>
    </source>
</evidence>
<keyword evidence="7" id="KW-0865">Zymogen</keyword>
<dbReference type="InterPro" id="IPR027268">
    <property type="entry name" value="Peptidase_M4/M1_CTD_sf"/>
</dbReference>
<dbReference type="Pfam" id="PF01447">
    <property type="entry name" value="Peptidase_M4"/>
    <property type="match status" value="1"/>
</dbReference>
<dbReference type="RefSeq" id="WP_138538387.1">
    <property type="nucleotide sequence ID" value="NZ_CP045430.1"/>
</dbReference>
<dbReference type="Gene3D" id="3.10.170.10">
    <property type="match status" value="1"/>
</dbReference>
<feature type="domain" description="Peptidase M4 C-terminal" evidence="10">
    <location>
        <begin position="422"/>
        <end position="595"/>
    </location>
</feature>
<dbReference type="Gene3D" id="1.10.390.10">
    <property type="entry name" value="Neutral Protease Domain 2"/>
    <property type="match status" value="1"/>
</dbReference>
<accession>A0A5S3UW10</accession>
<reference evidence="12 13" key="1">
    <citation type="submission" date="2019-10" db="EMBL/GenBank/DDBJ databases">
        <title>Pseudoalteromonas rubra S4059.</title>
        <authorList>
            <person name="Paulsen S."/>
            <person name="Wang X."/>
        </authorList>
    </citation>
    <scope>NUCLEOTIDE SEQUENCE [LARGE SCALE GENOMIC DNA]</scope>
    <source>
        <strain evidence="12 13">S4059</strain>
    </source>
</reference>
<dbReference type="PANTHER" id="PTHR33794:SF1">
    <property type="entry name" value="BACILLOLYSIN"/>
    <property type="match status" value="1"/>
</dbReference>
<evidence type="ECO:0000256" key="4">
    <source>
        <dbReference type="ARBA" id="ARBA00022801"/>
    </source>
</evidence>
<dbReference type="AlphaFoldDB" id="A0A5S3UW10"/>
<keyword evidence="3" id="KW-0479">Metal-binding</keyword>
<organism evidence="12 13">
    <name type="scientific">Pseudoalteromonas rubra</name>
    <dbReference type="NCBI Taxonomy" id="43658"/>
    <lineage>
        <taxon>Bacteria</taxon>
        <taxon>Pseudomonadati</taxon>
        <taxon>Pseudomonadota</taxon>
        <taxon>Gammaproteobacteria</taxon>
        <taxon>Alteromonadales</taxon>
        <taxon>Pseudoalteromonadaceae</taxon>
        <taxon>Pseudoalteromonas</taxon>
    </lineage>
</organism>
<dbReference type="PRINTS" id="PR00730">
    <property type="entry name" value="THERMOLYSIN"/>
</dbReference>
<dbReference type="Pfam" id="PF20009">
    <property type="entry name" value="GEVED"/>
    <property type="match status" value="1"/>
</dbReference>
<dbReference type="InterPro" id="IPR050728">
    <property type="entry name" value="Zinc_Metalloprotease_M4"/>
</dbReference>
<dbReference type="GO" id="GO:0004222">
    <property type="term" value="F:metalloendopeptidase activity"/>
    <property type="evidence" value="ECO:0007669"/>
    <property type="project" value="InterPro"/>
</dbReference>
<proteinExistence type="inferred from homology"/>
<keyword evidence="4" id="KW-0378">Hydrolase</keyword>
<gene>
    <name evidence="12" type="ORF">CWC22_022075</name>
</gene>
<evidence type="ECO:0000256" key="6">
    <source>
        <dbReference type="ARBA" id="ARBA00023049"/>
    </source>
</evidence>
<feature type="active site" description="Proton donor" evidence="8">
    <location>
        <position position="517"/>
    </location>
</feature>
<evidence type="ECO:0000256" key="8">
    <source>
        <dbReference type="PIRSR" id="PIRSR623612-1"/>
    </source>
</evidence>
<evidence type="ECO:0000256" key="5">
    <source>
        <dbReference type="ARBA" id="ARBA00022833"/>
    </source>
</evidence>
<dbReference type="SUPFAM" id="SSF55486">
    <property type="entry name" value="Metalloproteases ('zincins'), catalytic domain"/>
    <property type="match status" value="1"/>
</dbReference>
<dbReference type="PANTHER" id="PTHR33794">
    <property type="entry name" value="BACILLOLYSIN"/>
    <property type="match status" value="1"/>
</dbReference>
<dbReference type="InterPro" id="IPR001570">
    <property type="entry name" value="Peptidase_M4_C_domain"/>
</dbReference>
<evidence type="ECO:0000313" key="13">
    <source>
        <dbReference type="Proteomes" id="UP000305729"/>
    </source>
</evidence>
<dbReference type="EMBL" id="CP045430">
    <property type="protein sequence ID" value="QPB85698.1"/>
    <property type="molecule type" value="Genomic_DNA"/>
</dbReference>
<dbReference type="GO" id="GO:0006508">
    <property type="term" value="P:proteolysis"/>
    <property type="evidence" value="ECO:0007669"/>
    <property type="project" value="UniProtKB-KW"/>
</dbReference>
<feature type="active site" evidence="8">
    <location>
        <position position="411"/>
    </location>
</feature>
<dbReference type="InterPro" id="IPR023612">
    <property type="entry name" value="Peptidase_M4"/>
</dbReference>
<evidence type="ECO:0000256" key="2">
    <source>
        <dbReference type="ARBA" id="ARBA00022670"/>
    </source>
</evidence>
<dbReference type="Pfam" id="PF02868">
    <property type="entry name" value="Peptidase_M4_C"/>
    <property type="match status" value="1"/>
</dbReference>
<comment type="similarity">
    <text evidence="1">Belongs to the peptidase M4 family.</text>
</comment>
<sequence length="932" mass="104835">MPINKVPMVAFLCCFSCLSYADTQWVDKHTLLNQQHLWQEIEEVLQAQVRVEPFALKTGPAEKGLTYQHVKTIGTAKRFEHYQVLYRDKPVIDGQFVLVRNSAGQILQGLGAALRVKEVKKALDGQYFHSSLLEIRQRLLADPSITPETQFQDFGRAYMVWQGRLIGVFQVTATSKKGIHRLTISADTLSVLQSEQGVDHFSDEGRYVAAGGIGGNEKMGAICYSPQPATMEACLGYQYDETTSASTELLFNDVSDTDSPLIFAEFSGYPFVVRKEGGSCFLENPYVQTINFLIHQTEPYEFDCNGKPESFERTKVDEAYYHLFSYSPENEAHFYGGLTMQFFHKQLNELFPEQNVHCVENGYCLQTLKQRVHQNSLGMTQAYWDGTYTNFGNGDSYLNYSLTTLSVIAHEAAHAVTHWNSRLDSQGESGAFNEAFSDITGLAVLDYLQRSVGGSFSQSEPFLKQVLDGTGYPQTDKKWWLGWDVKSHDIGQRYFALPSLDGRSIDHLIMYRANMSHYDLGGIFRKVFYELVKTFGWTIEEAFKLYLKANVSCLPAHASLDDASVCLMLVADSDVVSKSRQEAQKNVDEALHLVGLVAQTSEISNLAVMTVPQYDEFGYQIDTLPINEIESIAVDWGNGSTERWERNSSDAIYPFLQRAHDVEPDLLTRFKLKVVKTDNKELLAYRDYYSRPLGVICPPWFGGERLDMMNKVLINHQSLSLLPESYQEVLDQPLSLYLKQKNIIELGVNAVGHQAIVMLDTNRNGVFEEREVYRKEVVTDSGQVAFTLPEGFQPGKTMMRVVVGGRYSFLFSCGGISEGQVLDVKVNFSGTDEMLPTDYGFEIHSGNKVKFINSLVQSNIQSSEDFEQSLCGNGLEHSLLSNAISHSFGTQTCFEAISEMSSRIYTYIEPLGLSAYQAKSITTQTCMVLHPT</sequence>
<keyword evidence="2" id="KW-0645">Protease</keyword>
<feature type="domain" description="Peptidase M4" evidence="9">
    <location>
        <begin position="272"/>
        <end position="417"/>
    </location>
</feature>
<feature type="domain" description="GEVED" evidence="11">
    <location>
        <begin position="759"/>
        <end position="824"/>
    </location>
</feature>
<keyword evidence="5" id="KW-0862">Zinc</keyword>
<evidence type="ECO:0000259" key="10">
    <source>
        <dbReference type="Pfam" id="PF02868"/>
    </source>
</evidence>
<dbReference type="InterPro" id="IPR013856">
    <property type="entry name" value="Peptidase_M4_domain"/>
</dbReference>
<keyword evidence="6" id="KW-0482">Metalloprotease</keyword>
<evidence type="ECO:0000256" key="1">
    <source>
        <dbReference type="ARBA" id="ARBA00009388"/>
    </source>
</evidence>
<dbReference type="InterPro" id="IPR045474">
    <property type="entry name" value="GEVED"/>
</dbReference>
<evidence type="ECO:0000313" key="12">
    <source>
        <dbReference type="EMBL" id="QPB85698.1"/>
    </source>
</evidence>
<protein>
    <submittedName>
        <fullName evidence="12">Uncharacterized protein</fullName>
    </submittedName>
</protein>
<dbReference type="Proteomes" id="UP000305729">
    <property type="component" value="Chromosome 2"/>
</dbReference>